<comment type="caution">
    <text evidence="2">The sequence shown here is derived from an EMBL/GenBank/DDBJ whole genome shotgun (WGS) entry which is preliminary data.</text>
</comment>
<accession>A0AAX6FYE7</accession>
<sequence length="172" mass="19376">MRRSRWRENVMGSGRVLLSRHSGSSPCTTVLERGRQRLEKTTRQTWSGSDVGCGYAEELDEAHAELAATGLGDGNRPTEAAFTWRRIRGALPEGTTGKRPKARRGGARVLPAIAHRRQSSTARQHTHGSRLRHGVDGAKKLWRLGLWLSFILWFCFWMCRYVPGVKTGHKDK</sequence>
<keyword evidence="1" id="KW-1133">Transmembrane helix</keyword>
<evidence type="ECO:0000313" key="3">
    <source>
        <dbReference type="Proteomes" id="UP001140949"/>
    </source>
</evidence>
<keyword evidence="3" id="KW-1185">Reference proteome</keyword>
<reference evidence="2" key="2">
    <citation type="submission" date="2023-04" db="EMBL/GenBank/DDBJ databases">
        <authorList>
            <person name="Bruccoleri R.E."/>
            <person name="Oakeley E.J."/>
            <person name="Faust A.-M."/>
            <person name="Dessus-Babus S."/>
            <person name="Altorfer M."/>
            <person name="Burckhardt D."/>
            <person name="Oertli M."/>
            <person name="Naumann U."/>
            <person name="Petersen F."/>
            <person name="Wong J."/>
        </authorList>
    </citation>
    <scope>NUCLEOTIDE SEQUENCE</scope>
    <source>
        <strain evidence="2">GSM-AAB239-AS_SAM_17_03QT</strain>
        <tissue evidence="2">Leaf</tissue>
    </source>
</reference>
<organism evidence="2 3">
    <name type="scientific">Iris pallida</name>
    <name type="common">Sweet iris</name>
    <dbReference type="NCBI Taxonomy" id="29817"/>
    <lineage>
        <taxon>Eukaryota</taxon>
        <taxon>Viridiplantae</taxon>
        <taxon>Streptophyta</taxon>
        <taxon>Embryophyta</taxon>
        <taxon>Tracheophyta</taxon>
        <taxon>Spermatophyta</taxon>
        <taxon>Magnoliopsida</taxon>
        <taxon>Liliopsida</taxon>
        <taxon>Asparagales</taxon>
        <taxon>Iridaceae</taxon>
        <taxon>Iridoideae</taxon>
        <taxon>Irideae</taxon>
        <taxon>Iris</taxon>
    </lineage>
</organism>
<gene>
    <name evidence="2" type="ORF">M6B38_395120</name>
</gene>
<proteinExistence type="predicted"/>
<reference evidence="2" key="1">
    <citation type="journal article" date="2023" name="GigaByte">
        <title>Genome assembly of the bearded iris, Iris pallida Lam.</title>
        <authorList>
            <person name="Bruccoleri R.E."/>
            <person name="Oakeley E.J."/>
            <person name="Faust A.M.E."/>
            <person name="Altorfer M."/>
            <person name="Dessus-Babus S."/>
            <person name="Burckhardt D."/>
            <person name="Oertli M."/>
            <person name="Naumann U."/>
            <person name="Petersen F."/>
            <person name="Wong J."/>
        </authorList>
    </citation>
    <scope>NUCLEOTIDE SEQUENCE</scope>
    <source>
        <strain evidence="2">GSM-AAB239-AS_SAM_17_03QT</strain>
    </source>
</reference>
<feature type="transmembrane region" description="Helical" evidence="1">
    <location>
        <begin position="141"/>
        <end position="163"/>
    </location>
</feature>
<dbReference type="EMBL" id="JANAVB010025196">
    <property type="protein sequence ID" value="KAJ6821078.1"/>
    <property type="molecule type" value="Genomic_DNA"/>
</dbReference>
<dbReference type="AlphaFoldDB" id="A0AAX6FYE7"/>
<name>A0AAX6FYE7_IRIPA</name>
<protein>
    <submittedName>
        <fullName evidence="2">Pollen-specific leucine-rich repeat extensin-like protein 3</fullName>
    </submittedName>
</protein>
<keyword evidence="1" id="KW-0472">Membrane</keyword>
<keyword evidence="1" id="KW-0812">Transmembrane</keyword>
<dbReference type="Proteomes" id="UP001140949">
    <property type="component" value="Unassembled WGS sequence"/>
</dbReference>
<evidence type="ECO:0000256" key="1">
    <source>
        <dbReference type="SAM" id="Phobius"/>
    </source>
</evidence>
<evidence type="ECO:0000313" key="2">
    <source>
        <dbReference type="EMBL" id="KAJ6821078.1"/>
    </source>
</evidence>